<reference evidence="2 3" key="1">
    <citation type="submission" date="2016-10" db="EMBL/GenBank/DDBJ databases">
        <title>Pseudoalteromonas amylolytica sp. nov., isolated from the surface seawater.</title>
        <authorList>
            <person name="Wu Y.-H."/>
            <person name="Cheng H."/>
            <person name="Jin X.-B."/>
            <person name="Wang C.-S."/>
            <person name="Xu X.-W."/>
        </authorList>
    </citation>
    <scope>NUCLEOTIDE SEQUENCE [LARGE SCALE GENOMIC DNA]</scope>
    <source>
        <strain evidence="2 3">JCM 12483</strain>
    </source>
</reference>
<dbReference type="RefSeq" id="WP_070992762.1">
    <property type="nucleotide sequence ID" value="NZ_CBCSHD010000009.1"/>
</dbReference>
<dbReference type="EMBL" id="MNAN01000034">
    <property type="protein sequence ID" value="OHU94323.1"/>
    <property type="molecule type" value="Genomic_DNA"/>
</dbReference>
<evidence type="ECO:0000259" key="1">
    <source>
        <dbReference type="Pfam" id="PF01755"/>
    </source>
</evidence>
<keyword evidence="2" id="KW-0808">Transferase</keyword>
<accession>A0A1S1MZF8</accession>
<feature type="domain" description="Glycosyl transferase family 25" evidence="1">
    <location>
        <begin position="5"/>
        <end position="182"/>
    </location>
</feature>
<gene>
    <name evidence="2" type="ORF">BIW53_14670</name>
</gene>
<keyword evidence="3" id="KW-1185">Reference proteome</keyword>
<dbReference type="GO" id="GO:0016740">
    <property type="term" value="F:transferase activity"/>
    <property type="evidence" value="ECO:0007669"/>
    <property type="project" value="UniProtKB-KW"/>
</dbReference>
<dbReference type="InterPro" id="IPR002654">
    <property type="entry name" value="Glyco_trans_25"/>
</dbReference>
<proteinExistence type="predicted"/>
<name>A0A1S1MZF8_9GAMM</name>
<protein>
    <submittedName>
        <fullName evidence="2">Glycosyl transferase family 25</fullName>
    </submittedName>
</protein>
<comment type="caution">
    <text evidence="2">The sequence shown here is derived from an EMBL/GenBank/DDBJ whole genome shotgun (WGS) entry which is preliminary data.</text>
</comment>
<dbReference type="Pfam" id="PF01755">
    <property type="entry name" value="Glyco_transf_25"/>
    <property type="match status" value="1"/>
</dbReference>
<dbReference type="STRING" id="327939.BIW53_14670"/>
<dbReference type="Proteomes" id="UP000180253">
    <property type="component" value="Unassembled WGS sequence"/>
</dbReference>
<dbReference type="OrthoDB" id="9816113at2"/>
<dbReference type="CDD" id="cd06532">
    <property type="entry name" value="Glyco_transf_25"/>
    <property type="match status" value="1"/>
</dbReference>
<evidence type="ECO:0000313" key="2">
    <source>
        <dbReference type="EMBL" id="OHU94323.1"/>
    </source>
</evidence>
<dbReference type="AlphaFoldDB" id="A0A1S1MZF8"/>
<evidence type="ECO:0000313" key="3">
    <source>
        <dbReference type="Proteomes" id="UP000180253"/>
    </source>
</evidence>
<organism evidence="2 3">
    <name type="scientific">Pseudoalteromonas byunsanensis</name>
    <dbReference type="NCBI Taxonomy" id="327939"/>
    <lineage>
        <taxon>Bacteria</taxon>
        <taxon>Pseudomonadati</taxon>
        <taxon>Pseudomonadota</taxon>
        <taxon>Gammaproteobacteria</taxon>
        <taxon>Alteromonadales</taxon>
        <taxon>Pseudoalteromonadaceae</taxon>
        <taxon>Pseudoalteromonas</taxon>
    </lineage>
</organism>
<sequence>MIDQPPIFLINLEQSSERLEKSIARLALQNFTCERISGVYGKALSDIELIKNYQPLLNKKLFYRPLSKGEIGCYMSHRKAWQAIVDRKLPYAIVLEDDFKITGNLEDVFAAISKIDVPWQLLKLSAYQNRSRTIAFSYPIDTIFNLVVHKKAMTGCCAQAVSYEGAKRLLAATEHFARPVDTDLQHVWETKVPVYSLMPYYIEQDMDFESDIDAISAQDTIKKRFFKRKHLQIKEKILNKKATAKIINSLVEHINTQK</sequence>